<dbReference type="EMBL" id="JACXVP010000012">
    <property type="protein sequence ID" value="KAG5571932.1"/>
    <property type="molecule type" value="Genomic_DNA"/>
</dbReference>
<sequence>MMKFRNNLRWRFCYGGLMTHFLRAEGIEEETIDMTVGYHLDLTSKLVDVTCTKALDMLMYMPCLPNRGKPVMIVSWQECLGWRNCSCG</sequence>
<proteinExistence type="predicted"/>
<accession>A0A9J5W9K8</accession>
<evidence type="ECO:0000313" key="2">
    <source>
        <dbReference type="Proteomes" id="UP000824120"/>
    </source>
</evidence>
<organism evidence="1 2">
    <name type="scientific">Solanum commersonii</name>
    <name type="common">Commerson's wild potato</name>
    <name type="synonym">Commerson's nightshade</name>
    <dbReference type="NCBI Taxonomy" id="4109"/>
    <lineage>
        <taxon>Eukaryota</taxon>
        <taxon>Viridiplantae</taxon>
        <taxon>Streptophyta</taxon>
        <taxon>Embryophyta</taxon>
        <taxon>Tracheophyta</taxon>
        <taxon>Spermatophyta</taxon>
        <taxon>Magnoliopsida</taxon>
        <taxon>eudicotyledons</taxon>
        <taxon>Gunneridae</taxon>
        <taxon>Pentapetalae</taxon>
        <taxon>asterids</taxon>
        <taxon>lamiids</taxon>
        <taxon>Solanales</taxon>
        <taxon>Solanaceae</taxon>
        <taxon>Solanoideae</taxon>
        <taxon>Solaneae</taxon>
        <taxon>Solanum</taxon>
    </lineage>
</organism>
<evidence type="ECO:0000313" key="1">
    <source>
        <dbReference type="EMBL" id="KAG5571932.1"/>
    </source>
</evidence>
<keyword evidence="2" id="KW-1185">Reference proteome</keyword>
<gene>
    <name evidence="1" type="ORF">H5410_061698</name>
</gene>
<protein>
    <submittedName>
        <fullName evidence="1">Uncharacterized protein</fullName>
    </submittedName>
</protein>
<reference evidence="1 2" key="1">
    <citation type="submission" date="2020-09" db="EMBL/GenBank/DDBJ databases">
        <title>De no assembly of potato wild relative species, Solanum commersonii.</title>
        <authorList>
            <person name="Cho K."/>
        </authorList>
    </citation>
    <scope>NUCLEOTIDE SEQUENCE [LARGE SCALE GENOMIC DNA]</scope>
    <source>
        <strain evidence="1">LZ3.2</strain>
        <tissue evidence="1">Leaf</tissue>
    </source>
</reference>
<name>A0A9J5W9K8_SOLCO</name>
<comment type="caution">
    <text evidence="1">The sequence shown here is derived from an EMBL/GenBank/DDBJ whole genome shotgun (WGS) entry which is preliminary data.</text>
</comment>
<dbReference type="AlphaFoldDB" id="A0A9J5W9K8"/>
<dbReference type="Proteomes" id="UP000824120">
    <property type="component" value="Chromosome 12"/>
</dbReference>